<organism evidence="2 3">
    <name type="scientific">Hibiscus sabdariffa</name>
    <name type="common">roselle</name>
    <dbReference type="NCBI Taxonomy" id="183260"/>
    <lineage>
        <taxon>Eukaryota</taxon>
        <taxon>Viridiplantae</taxon>
        <taxon>Streptophyta</taxon>
        <taxon>Embryophyta</taxon>
        <taxon>Tracheophyta</taxon>
        <taxon>Spermatophyta</taxon>
        <taxon>Magnoliopsida</taxon>
        <taxon>eudicotyledons</taxon>
        <taxon>Gunneridae</taxon>
        <taxon>Pentapetalae</taxon>
        <taxon>rosids</taxon>
        <taxon>malvids</taxon>
        <taxon>Malvales</taxon>
        <taxon>Malvaceae</taxon>
        <taxon>Malvoideae</taxon>
        <taxon>Hibiscus</taxon>
    </lineage>
</organism>
<keyword evidence="3" id="KW-1185">Reference proteome</keyword>
<dbReference type="EMBL" id="JBBPBN010000001">
    <property type="protein sequence ID" value="KAK9046568.1"/>
    <property type="molecule type" value="Genomic_DNA"/>
</dbReference>
<proteinExistence type="predicted"/>
<evidence type="ECO:0000259" key="1">
    <source>
        <dbReference type="Pfam" id="PF13966"/>
    </source>
</evidence>
<gene>
    <name evidence="2" type="ORF">V6N11_052454</name>
</gene>
<comment type="caution">
    <text evidence="2">The sequence shown here is derived from an EMBL/GenBank/DDBJ whole genome shotgun (WGS) entry which is preliminary data.</text>
</comment>
<dbReference type="InterPro" id="IPR026960">
    <property type="entry name" value="RVT-Znf"/>
</dbReference>
<evidence type="ECO:0000313" key="3">
    <source>
        <dbReference type="Proteomes" id="UP001396334"/>
    </source>
</evidence>
<dbReference type="Pfam" id="PF13966">
    <property type="entry name" value="zf-RVT"/>
    <property type="match status" value="1"/>
</dbReference>
<feature type="domain" description="Reverse transcriptase zinc-binding" evidence="1">
    <location>
        <begin position="49"/>
        <end position="135"/>
    </location>
</feature>
<evidence type="ECO:0000313" key="2">
    <source>
        <dbReference type="EMBL" id="KAK9046568.1"/>
    </source>
</evidence>
<protein>
    <recommendedName>
        <fullName evidence="1">Reverse transcriptase zinc-binding domain-containing protein</fullName>
    </recommendedName>
</protein>
<accession>A0ABR2UAM2</accession>
<reference evidence="2 3" key="1">
    <citation type="journal article" date="2024" name="G3 (Bethesda)">
        <title>Genome assembly of Hibiscus sabdariffa L. provides insights into metabolisms of medicinal natural products.</title>
        <authorList>
            <person name="Kim T."/>
        </authorList>
    </citation>
    <scope>NUCLEOTIDE SEQUENCE [LARGE SCALE GENOMIC DNA]</scope>
    <source>
        <strain evidence="2">TK-2024</strain>
        <tissue evidence="2">Old leaves</tissue>
    </source>
</reference>
<sequence length="218" mass="25233">MVDELGRWKWCLLEHVLPYEILLRLAAIKPLFGNSYDQRGWLPSLDKKFSVRSAFDIRNRIMCDPFELIWKAIAAFRGIPRVKTFLWLVCHGKVLTNDERGRRHLTIDRGCHVCGVGSENIDHILRWCPLAFLLWNSLNSATSYGSFTLIPHIVELLTRPWTISVSLVVREGNVLTDNITKMEVDEIFMCYRFCLPPDCCLDRLRLEAAMVRPGSWPS</sequence>
<name>A0ABR2UAM2_9ROSI</name>
<dbReference type="Proteomes" id="UP001396334">
    <property type="component" value="Unassembled WGS sequence"/>
</dbReference>